<dbReference type="Pfam" id="PF04545">
    <property type="entry name" value="Sigma70_r4"/>
    <property type="match status" value="1"/>
</dbReference>
<dbReference type="InterPro" id="IPR007324">
    <property type="entry name" value="Sugar-bd_dom_put"/>
</dbReference>
<dbReference type="GO" id="GO:0030246">
    <property type="term" value="F:carbohydrate binding"/>
    <property type="evidence" value="ECO:0007669"/>
    <property type="project" value="InterPro"/>
</dbReference>
<feature type="domain" description="HTH cro/C1-type" evidence="5">
    <location>
        <begin position="17"/>
        <end position="44"/>
    </location>
</feature>
<name>A0A5R9DU71_9LACT</name>
<organism evidence="6 7">
    <name type="scientific">Ruoffia tabacinasalis</name>
    <dbReference type="NCBI Taxonomy" id="87458"/>
    <lineage>
        <taxon>Bacteria</taxon>
        <taxon>Bacillati</taxon>
        <taxon>Bacillota</taxon>
        <taxon>Bacilli</taxon>
        <taxon>Lactobacillales</taxon>
        <taxon>Aerococcaceae</taxon>
        <taxon>Ruoffia</taxon>
    </lineage>
</organism>
<dbReference type="GO" id="GO:0003677">
    <property type="term" value="F:DNA binding"/>
    <property type="evidence" value="ECO:0007669"/>
    <property type="project" value="UniProtKB-KW"/>
</dbReference>
<dbReference type="InterPro" id="IPR037171">
    <property type="entry name" value="NagB/RpiA_transferase-like"/>
</dbReference>
<dbReference type="RefSeq" id="WP_138404787.1">
    <property type="nucleotide sequence ID" value="NZ_VBSP01000024.1"/>
</dbReference>
<dbReference type="AlphaFoldDB" id="A0A5R9DU71"/>
<dbReference type="PROSITE" id="PS50943">
    <property type="entry name" value="HTH_CROC1"/>
    <property type="match status" value="1"/>
</dbReference>
<dbReference type="InterPro" id="IPR036390">
    <property type="entry name" value="WH_DNA-bd_sf"/>
</dbReference>
<comment type="similarity">
    <text evidence="1">Belongs to the SorC transcriptional regulatory family.</text>
</comment>
<dbReference type="PANTHER" id="PTHR34294">
    <property type="entry name" value="TRANSCRIPTIONAL REGULATOR-RELATED"/>
    <property type="match status" value="1"/>
</dbReference>
<accession>A0A5R9DU71</accession>
<evidence type="ECO:0000256" key="4">
    <source>
        <dbReference type="ARBA" id="ARBA00023163"/>
    </source>
</evidence>
<dbReference type="Gene3D" id="1.10.10.60">
    <property type="entry name" value="Homeodomain-like"/>
    <property type="match status" value="1"/>
</dbReference>
<proteinExistence type="inferred from homology"/>
<keyword evidence="2" id="KW-0805">Transcription regulation</keyword>
<dbReference type="GO" id="GO:0003700">
    <property type="term" value="F:DNA-binding transcription factor activity"/>
    <property type="evidence" value="ECO:0007669"/>
    <property type="project" value="InterPro"/>
</dbReference>
<evidence type="ECO:0000259" key="5">
    <source>
        <dbReference type="PROSITE" id="PS50943"/>
    </source>
</evidence>
<dbReference type="EMBL" id="VBSP01000024">
    <property type="protein sequence ID" value="TLQ40810.1"/>
    <property type="molecule type" value="Genomic_DNA"/>
</dbReference>
<dbReference type="SUPFAM" id="SSF46785">
    <property type="entry name" value="Winged helix' DNA-binding domain"/>
    <property type="match status" value="1"/>
</dbReference>
<comment type="caution">
    <text evidence="6">The sequence shown here is derived from an EMBL/GenBank/DDBJ whole genome shotgun (WGS) entry which is preliminary data.</text>
</comment>
<sequence>MYKRDNLIIQIATLYYEEKLTQAEIAKKLHISRPTVSHMLNEARDRGIVTITIHHPDSNLYSKQHEIVKKYGLRTVQIANGSLSDENIKKELGQLCAQYIENRINDFTKLGLGWGTTIFEYINQATYTKSKNLEIIPLIGGIGIQDTQFHSNHLAFRLSEKYNCDVSYFYAPAFAESAEVRGLFESTTLYQDIYNKGLEVDIAILGVGNPIESSTYKSLGYFSKEEENQIRDSGAIGDILGSFFDKNGNKISIPITERMMGIALNDIHKIPEILVLASGKEKVLSIKILLEMGLLDHIIIDKEIADGLLNNEL</sequence>
<dbReference type="Gene3D" id="3.40.50.1360">
    <property type="match status" value="1"/>
</dbReference>
<dbReference type="InterPro" id="IPR007630">
    <property type="entry name" value="RNA_pol_sigma70_r4"/>
</dbReference>
<dbReference type="Proteomes" id="UP000306420">
    <property type="component" value="Unassembled WGS sequence"/>
</dbReference>
<evidence type="ECO:0000256" key="1">
    <source>
        <dbReference type="ARBA" id="ARBA00010466"/>
    </source>
</evidence>
<evidence type="ECO:0000313" key="6">
    <source>
        <dbReference type="EMBL" id="TLQ40810.1"/>
    </source>
</evidence>
<evidence type="ECO:0000256" key="2">
    <source>
        <dbReference type="ARBA" id="ARBA00023015"/>
    </source>
</evidence>
<dbReference type="Pfam" id="PF04198">
    <property type="entry name" value="Sugar-bind"/>
    <property type="match status" value="1"/>
</dbReference>
<dbReference type="SUPFAM" id="SSF100950">
    <property type="entry name" value="NagB/RpiA/CoA transferase-like"/>
    <property type="match status" value="1"/>
</dbReference>
<evidence type="ECO:0000256" key="3">
    <source>
        <dbReference type="ARBA" id="ARBA00023125"/>
    </source>
</evidence>
<keyword evidence="4" id="KW-0804">Transcription</keyword>
<reference evidence="6 7" key="1">
    <citation type="submission" date="2019-05" db="EMBL/GenBank/DDBJ databases">
        <title>The metagenome of a microbial culture collection derived from dairy environment covers the genomic content of the human microbiome.</title>
        <authorList>
            <person name="Roder T."/>
            <person name="Wuthrich D."/>
            <person name="Sattari Z."/>
            <person name="Von Ah U."/>
            <person name="Bar C."/>
            <person name="Ronchi F."/>
            <person name="Macpherson A.J."/>
            <person name="Ganal-Vonarburg S.C."/>
            <person name="Bruggmann R."/>
            <person name="Vergeres G."/>
        </authorList>
    </citation>
    <scope>NUCLEOTIDE SEQUENCE [LARGE SCALE GENOMIC DNA]</scope>
    <source>
        <strain evidence="6 7">FAM 24227</strain>
    </source>
</reference>
<dbReference type="OrthoDB" id="58802at2"/>
<evidence type="ECO:0000313" key="7">
    <source>
        <dbReference type="Proteomes" id="UP000306420"/>
    </source>
</evidence>
<keyword evidence="3" id="KW-0238">DNA-binding</keyword>
<protein>
    <submittedName>
        <fullName evidence="6">Sugar-binding transcriptional regulator</fullName>
    </submittedName>
</protein>
<dbReference type="InterPro" id="IPR001387">
    <property type="entry name" value="Cro/C1-type_HTH"/>
</dbReference>
<dbReference type="InterPro" id="IPR051054">
    <property type="entry name" value="SorC_transcr_regulators"/>
</dbReference>
<gene>
    <name evidence="6" type="ORF">FEZ33_07505</name>
</gene>